<accession>A0AA43MAB3</accession>
<name>A0AA43MAB3_9BURK</name>
<dbReference type="AlphaFoldDB" id="A0AA43MAB3"/>
<proteinExistence type="predicted"/>
<dbReference type="EMBL" id="JARXYA010000034">
    <property type="protein sequence ID" value="MDH6505036.1"/>
    <property type="molecule type" value="Genomic_DNA"/>
</dbReference>
<organism evidence="1 2">
    <name type="scientific">Polynucleobacter sphagniphilus</name>
    <dbReference type="NCBI Taxonomy" id="1743169"/>
    <lineage>
        <taxon>Bacteria</taxon>
        <taxon>Pseudomonadati</taxon>
        <taxon>Pseudomonadota</taxon>
        <taxon>Betaproteobacteria</taxon>
        <taxon>Burkholderiales</taxon>
        <taxon>Burkholderiaceae</taxon>
        <taxon>Polynucleobacter</taxon>
    </lineage>
</organism>
<dbReference type="RefSeq" id="WP_280757170.1">
    <property type="nucleotide sequence ID" value="NZ_JARXXW010000011.1"/>
</dbReference>
<dbReference type="Proteomes" id="UP001161160">
    <property type="component" value="Unassembled WGS sequence"/>
</dbReference>
<evidence type="ECO:0000313" key="2">
    <source>
        <dbReference type="Proteomes" id="UP001161160"/>
    </source>
</evidence>
<protein>
    <submittedName>
        <fullName evidence="1">Uncharacterized protein</fullName>
    </submittedName>
</protein>
<evidence type="ECO:0000313" key="1">
    <source>
        <dbReference type="EMBL" id="MDH6505036.1"/>
    </source>
</evidence>
<comment type="caution">
    <text evidence="1">The sequence shown here is derived from an EMBL/GenBank/DDBJ whole genome shotgun (WGS) entry which is preliminary data.</text>
</comment>
<sequence length="208" mass="22548">MYYEIKGSSAEKVVLEGIKANLEGRGIKVQTSTPVLTLIVKYVFNAERRRASAYSRALRVAAKEAISVGNFAEWVTKVGGIEEVASTKGITDETIKKRSQLDNKVAEVKQLLVNQLQHPLSLVPKTALAHPADSAEYTLLIGKMLASGQTQVLSVVPGSTTAMIEQAIRKIAQELLNKVDEHIKAQAELAAQAAITEAANQAYFKEMA</sequence>
<gene>
    <name evidence="1" type="ORF">M2127_002366</name>
</gene>
<reference evidence="1" key="1">
    <citation type="submission" date="2023-04" db="EMBL/GenBank/DDBJ databases">
        <title>Genome Encyclopedia of Bacteria and Archaea VI: Functional Genomics of Type Strains.</title>
        <authorList>
            <person name="Whitman W."/>
        </authorList>
    </citation>
    <scope>NUCLEOTIDE SEQUENCE</scope>
    <source>
        <strain evidence="1">Enz.4-51</strain>
    </source>
</reference>
<keyword evidence="2" id="KW-1185">Reference proteome</keyword>